<reference evidence="2 3" key="1">
    <citation type="journal article" date="2019" name="Genome Biol. Evol.">
        <title>Nanopore Sequencing Significantly Improves Genome Assembly of the Protozoan Parasite Trypanosoma cruzi.</title>
        <authorList>
            <person name="Diaz-Viraque F."/>
            <person name="Pita S."/>
            <person name="Greif G."/>
            <person name="de Souza R.C.M."/>
            <person name="Iraola G."/>
            <person name="Robello C."/>
        </authorList>
    </citation>
    <scope>NUCLEOTIDE SEQUENCE [LARGE SCALE GENOMIC DNA]</scope>
    <source>
        <strain evidence="2 3">Berenice</strain>
    </source>
</reference>
<evidence type="ECO:0000313" key="2">
    <source>
        <dbReference type="EMBL" id="KAF5220407.1"/>
    </source>
</evidence>
<protein>
    <submittedName>
        <fullName evidence="2">Uncharacterized protein</fullName>
    </submittedName>
</protein>
<proteinExistence type="predicted"/>
<comment type="caution">
    <text evidence="2">The sequence shown here is derived from an EMBL/GenBank/DDBJ whole genome shotgun (WGS) entry which is preliminary data.</text>
</comment>
<dbReference type="AlphaFoldDB" id="A0A7J6Y175"/>
<feature type="compositionally biased region" description="Low complexity" evidence="1">
    <location>
        <begin position="271"/>
        <end position="286"/>
    </location>
</feature>
<evidence type="ECO:0000313" key="3">
    <source>
        <dbReference type="Proteomes" id="UP000583944"/>
    </source>
</evidence>
<dbReference type="Proteomes" id="UP000583944">
    <property type="component" value="Unassembled WGS sequence"/>
</dbReference>
<evidence type="ECO:0000256" key="1">
    <source>
        <dbReference type="SAM" id="MobiDB-lite"/>
    </source>
</evidence>
<dbReference type="VEuPathDB" id="TriTrypDB:ECC02_006591"/>
<gene>
    <name evidence="2" type="ORF">ECC02_006591</name>
</gene>
<sequence>MNLELMKMESCREANGAPLLPLSVSFPFARQELHEKGSCIFGNWGRCLKAQPNDSPVPRMEIQMGNRWQGRSSESRVHRALSWSHREESEKPCGIKAHRCRSRSASPMAVDAIGGSIPVLGTTDNGGDIPSASGENSVENGKKEVSLGRCAALLHAREDRAPVLESACCSNVPNDRRLEEKCEENFSLASSTRSTAHHEASPHSTAFMPTSDHFHGLAQLMDGLQHAILQLSGEMRELRLAFQQMRGSFTNGRQKTLSRPPLVGPMAVTTPEQPQEEPAPSSSSSSLTFPCRTEDLSFHSASPPLHPEGSTAFLDAGIVNAVSDGLKELEALPTFLPFGHRVVI</sequence>
<feature type="region of interest" description="Disordered" evidence="1">
    <location>
        <begin position="251"/>
        <end position="289"/>
    </location>
</feature>
<dbReference type="VEuPathDB" id="TriTrypDB:BCY84_15524"/>
<dbReference type="EMBL" id="JABDHM010000052">
    <property type="protein sequence ID" value="KAF5220407.1"/>
    <property type="molecule type" value="Genomic_DNA"/>
</dbReference>
<name>A0A7J6Y175_TRYCR</name>
<accession>A0A7J6Y175</accession>
<organism evidence="2 3">
    <name type="scientific">Trypanosoma cruzi</name>
    <dbReference type="NCBI Taxonomy" id="5693"/>
    <lineage>
        <taxon>Eukaryota</taxon>
        <taxon>Discoba</taxon>
        <taxon>Euglenozoa</taxon>
        <taxon>Kinetoplastea</taxon>
        <taxon>Metakinetoplastina</taxon>
        <taxon>Trypanosomatida</taxon>
        <taxon>Trypanosomatidae</taxon>
        <taxon>Trypanosoma</taxon>
        <taxon>Schizotrypanum</taxon>
    </lineage>
</organism>